<gene>
    <name evidence="1" type="ORF">BSCA_2252</name>
</gene>
<evidence type="ECO:0008006" key="3">
    <source>
        <dbReference type="Google" id="ProtNLM"/>
    </source>
</evidence>
<reference evidence="1 2" key="1">
    <citation type="submission" date="2014-03" db="EMBL/GenBank/DDBJ databases">
        <title>Genomics of Bifidobacteria.</title>
        <authorList>
            <person name="Ventura M."/>
            <person name="Milani C."/>
            <person name="Lugli G.A."/>
        </authorList>
    </citation>
    <scope>NUCLEOTIDE SEQUENCE [LARGE SCALE GENOMIC DNA]</scope>
    <source>
        <strain evidence="1 2">LMG 21589</strain>
    </source>
</reference>
<name>A0A087DAJ5_9BIFI</name>
<evidence type="ECO:0000313" key="2">
    <source>
        <dbReference type="Proteomes" id="UP000029033"/>
    </source>
</evidence>
<protein>
    <recommendedName>
        <fullName evidence="3">Alpha/beta hydrolase</fullName>
    </recommendedName>
</protein>
<dbReference type="eggNOG" id="COG1073">
    <property type="taxonomic scope" value="Bacteria"/>
</dbReference>
<dbReference type="RefSeq" id="WP_033519508.1">
    <property type="nucleotide sequence ID" value="NZ_CAJPMS010000017.1"/>
</dbReference>
<proteinExistence type="predicted"/>
<dbReference type="EMBL" id="JGZO01000015">
    <property type="protein sequence ID" value="KFI92545.1"/>
    <property type="molecule type" value="Genomic_DNA"/>
</dbReference>
<evidence type="ECO:0000313" key="1">
    <source>
        <dbReference type="EMBL" id="KFI92545.1"/>
    </source>
</evidence>
<dbReference type="GeneID" id="85165660"/>
<dbReference type="Proteomes" id="UP000029033">
    <property type="component" value="Unassembled WGS sequence"/>
</dbReference>
<sequence>MIETRAGDGSVEPTYAIRRWGRNRIEAGGAGKRVLLMPGTGYNCDRPLLYSSAMALIDDGWYVDRLDVNADLSKTPSSRIIAMLGQAVDEWLAMVKDDAKTAGRTPTTLLIAKSLSTFVYPHAFERGVPIALLTPVLAPADFDPTHAVIPVPGDADYPTTDDDPAAQPAPEPLVCAGTADPLYDHDRAVRLTHAVHEYPRANHSIEVRGDWRASLSYLNDVVAQVHAYAQGIARSR</sequence>
<dbReference type="AlphaFoldDB" id="A0A087DAJ5"/>
<comment type="caution">
    <text evidence="1">The sequence shown here is derived from an EMBL/GenBank/DDBJ whole genome shotgun (WGS) entry which is preliminary data.</text>
</comment>
<keyword evidence="2" id="KW-1185">Reference proteome</keyword>
<organism evidence="1 2">
    <name type="scientific">Bifidobacterium scardovii</name>
    <dbReference type="NCBI Taxonomy" id="158787"/>
    <lineage>
        <taxon>Bacteria</taxon>
        <taxon>Bacillati</taxon>
        <taxon>Actinomycetota</taxon>
        <taxon>Actinomycetes</taxon>
        <taxon>Bifidobacteriales</taxon>
        <taxon>Bifidobacteriaceae</taxon>
        <taxon>Bifidobacterium</taxon>
    </lineage>
</organism>
<dbReference type="SUPFAM" id="SSF53474">
    <property type="entry name" value="alpha/beta-Hydrolases"/>
    <property type="match status" value="1"/>
</dbReference>
<accession>A0A087DAJ5</accession>
<dbReference type="InterPro" id="IPR029058">
    <property type="entry name" value="AB_hydrolase_fold"/>
</dbReference>